<keyword evidence="2" id="KW-1185">Reference proteome</keyword>
<name>A0AAV1R3X1_9ROSI</name>
<dbReference type="AlphaFoldDB" id="A0AAV1R3X1"/>
<reference evidence="1 2" key="1">
    <citation type="submission" date="2024-01" db="EMBL/GenBank/DDBJ databases">
        <authorList>
            <person name="Waweru B."/>
        </authorList>
    </citation>
    <scope>NUCLEOTIDE SEQUENCE [LARGE SCALE GENOMIC DNA]</scope>
</reference>
<accession>A0AAV1R3X1</accession>
<proteinExistence type="predicted"/>
<organism evidence="1 2">
    <name type="scientific">Dovyalis caffra</name>
    <dbReference type="NCBI Taxonomy" id="77055"/>
    <lineage>
        <taxon>Eukaryota</taxon>
        <taxon>Viridiplantae</taxon>
        <taxon>Streptophyta</taxon>
        <taxon>Embryophyta</taxon>
        <taxon>Tracheophyta</taxon>
        <taxon>Spermatophyta</taxon>
        <taxon>Magnoliopsida</taxon>
        <taxon>eudicotyledons</taxon>
        <taxon>Gunneridae</taxon>
        <taxon>Pentapetalae</taxon>
        <taxon>rosids</taxon>
        <taxon>fabids</taxon>
        <taxon>Malpighiales</taxon>
        <taxon>Salicaceae</taxon>
        <taxon>Flacourtieae</taxon>
        <taxon>Dovyalis</taxon>
    </lineage>
</organism>
<dbReference type="EMBL" id="CAWUPB010000858">
    <property type="protein sequence ID" value="CAK7327695.1"/>
    <property type="molecule type" value="Genomic_DNA"/>
</dbReference>
<comment type="caution">
    <text evidence="1">The sequence shown here is derived from an EMBL/GenBank/DDBJ whole genome shotgun (WGS) entry which is preliminary data.</text>
</comment>
<feature type="non-terminal residue" evidence="1">
    <location>
        <position position="1"/>
    </location>
</feature>
<gene>
    <name evidence="1" type="ORF">DCAF_LOCUS5410</name>
</gene>
<sequence length="104" mass="12157">CNPKAKAKHGDNSIDERFVCSITRVSSDFRECRRSLINREEKPNVEISGYRQDQHFWFAQHALSQKKIMHPSKSAEITLQSRSTRGSQYHLPKLISCTFKRIQH</sequence>
<protein>
    <submittedName>
        <fullName evidence="1">Uncharacterized protein</fullName>
    </submittedName>
</protein>
<evidence type="ECO:0000313" key="1">
    <source>
        <dbReference type="EMBL" id="CAK7327695.1"/>
    </source>
</evidence>
<dbReference type="Proteomes" id="UP001314170">
    <property type="component" value="Unassembled WGS sequence"/>
</dbReference>
<evidence type="ECO:0000313" key="2">
    <source>
        <dbReference type="Proteomes" id="UP001314170"/>
    </source>
</evidence>